<evidence type="ECO:0000313" key="1">
    <source>
        <dbReference type="EMBL" id="TPX69676.1"/>
    </source>
</evidence>
<dbReference type="SUPFAM" id="SSF56219">
    <property type="entry name" value="DNase I-like"/>
    <property type="match status" value="1"/>
</dbReference>
<dbReference type="Pfam" id="PF13563">
    <property type="entry name" value="2_5_RNA_ligase2"/>
    <property type="match status" value="1"/>
</dbReference>
<organism evidence="1 2">
    <name type="scientific">Chytriomyces confervae</name>
    <dbReference type="NCBI Taxonomy" id="246404"/>
    <lineage>
        <taxon>Eukaryota</taxon>
        <taxon>Fungi</taxon>
        <taxon>Fungi incertae sedis</taxon>
        <taxon>Chytridiomycota</taxon>
        <taxon>Chytridiomycota incertae sedis</taxon>
        <taxon>Chytridiomycetes</taxon>
        <taxon>Chytridiales</taxon>
        <taxon>Chytriomycetaceae</taxon>
        <taxon>Chytriomyces</taxon>
    </lineage>
</organism>
<dbReference type="InterPro" id="IPR009097">
    <property type="entry name" value="Cyclic_Pdiesterase"/>
</dbReference>
<gene>
    <name evidence="1" type="ORF">CcCBS67573_g06809</name>
</gene>
<sequence>MPTTWFVYCFDLGQIQFIQVILKQLQDAFTPITQQCTSIALLFDTVSVFSHQGGCSTIVLEPSETSIELEHLKRQLDAFLPERINVRPDRHQFRPHLTVATMAAGDPGPLQRLIQKELLGTDSFPLRLCVDAVAIMSMKSLTVEQVSLVAATVVVALRKLRLPLLPMHQSNRALTIGLPMLGNVCQMQQIRILLTSLLMYDILNDPSHPSNYDADTQFQSVLRILEQEGPDLIALQEVNSTFLKLALKDTSSQSDDFISAVTMDQVPTNLLLLSKYPFSDQIV</sequence>
<evidence type="ECO:0000313" key="2">
    <source>
        <dbReference type="Proteomes" id="UP000320333"/>
    </source>
</evidence>
<dbReference type="InterPro" id="IPR036691">
    <property type="entry name" value="Endo/exonu/phosph_ase_sf"/>
</dbReference>
<protein>
    <submittedName>
        <fullName evidence="1">Uncharacterized protein</fullName>
    </submittedName>
</protein>
<proteinExistence type="predicted"/>
<keyword evidence="2" id="KW-1185">Reference proteome</keyword>
<dbReference type="Proteomes" id="UP000320333">
    <property type="component" value="Unassembled WGS sequence"/>
</dbReference>
<dbReference type="AlphaFoldDB" id="A0A507F2G1"/>
<accession>A0A507F2G1</accession>
<dbReference type="EMBL" id="QEAP01000311">
    <property type="protein sequence ID" value="TPX69676.1"/>
    <property type="molecule type" value="Genomic_DNA"/>
</dbReference>
<reference evidence="1 2" key="1">
    <citation type="journal article" date="2019" name="Sci. Rep.">
        <title>Comparative genomics of chytrid fungi reveal insights into the obligate biotrophic and pathogenic lifestyle of Synchytrium endobioticum.</title>
        <authorList>
            <person name="van de Vossenberg B.T.L.H."/>
            <person name="Warris S."/>
            <person name="Nguyen H.D.T."/>
            <person name="van Gent-Pelzer M.P.E."/>
            <person name="Joly D.L."/>
            <person name="van de Geest H.C."/>
            <person name="Bonants P.J.M."/>
            <person name="Smith D.S."/>
            <person name="Levesque C.A."/>
            <person name="van der Lee T.A.J."/>
        </authorList>
    </citation>
    <scope>NUCLEOTIDE SEQUENCE [LARGE SCALE GENOMIC DNA]</scope>
    <source>
        <strain evidence="1 2">CBS 675.73</strain>
    </source>
</reference>
<comment type="caution">
    <text evidence="1">The sequence shown here is derived from an EMBL/GenBank/DDBJ whole genome shotgun (WGS) entry which is preliminary data.</text>
</comment>
<dbReference type="SUPFAM" id="SSF55144">
    <property type="entry name" value="LigT-like"/>
    <property type="match status" value="1"/>
</dbReference>
<dbReference type="Gene3D" id="3.90.1140.10">
    <property type="entry name" value="Cyclic phosphodiesterase"/>
    <property type="match status" value="1"/>
</dbReference>
<name>A0A507F2G1_9FUNG</name>